<keyword evidence="7" id="KW-1185">Reference proteome</keyword>
<accession>A0A4Q7PGT3</accession>
<comment type="caution">
    <text evidence="6">The sequence shown here is derived from an EMBL/GenBank/DDBJ whole genome shotgun (WGS) entry which is preliminary data.</text>
</comment>
<dbReference type="PANTHER" id="PTHR30469">
    <property type="entry name" value="MULTIDRUG RESISTANCE PROTEIN MDTA"/>
    <property type="match status" value="1"/>
</dbReference>
<evidence type="ECO:0000259" key="3">
    <source>
        <dbReference type="Pfam" id="PF25954"/>
    </source>
</evidence>
<dbReference type="InterPro" id="IPR058647">
    <property type="entry name" value="BSH_CzcB-like"/>
</dbReference>
<feature type="domain" description="CzcB-like barrel-sandwich hybrid" evidence="5">
    <location>
        <begin position="101"/>
        <end position="225"/>
    </location>
</feature>
<dbReference type="EMBL" id="SGXE01000001">
    <property type="protein sequence ID" value="RZS98980.1"/>
    <property type="molecule type" value="Genomic_DNA"/>
</dbReference>
<dbReference type="InterPro" id="IPR058648">
    <property type="entry name" value="HH_CzcB-like"/>
</dbReference>
<organism evidence="6 7">
    <name type="scientific">Aquimarina brevivitae</name>
    <dbReference type="NCBI Taxonomy" id="323412"/>
    <lineage>
        <taxon>Bacteria</taxon>
        <taxon>Pseudomonadati</taxon>
        <taxon>Bacteroidota</taxon>
        <taxon>Flavobacteriia</taxon>
        <taxon>Flavobacteriales</taxon>
        <taxon>Flavobacteriaceae</taxon>
        <taxon>Aquimarina</taxon>
    </lineage>
</organism>
<evidence type="ECO:0000313" key="6">
    <source>
        <dbReference type="EMBL" id="RZS98980.1"/>
    </source>
</evidence>
<dbReference type="OrthoDB" id="9806939at2"/>
<dbReference type="Gene3D" id="2.40.50.100">
    <property type="match status" value="1"/>
</dbReference>
<dbReference type="Pfam" id="PF25954">
    <property type="entry name" value="Beta-barrel_RND_2"/>
    <property type="match status" value="1"/>
</dbReference>
<dbReference type="Pfam" id="PF25893">
    <property type="entry name" value="HH_CzcB"/>
    <property type="match status" value="1"/>
</dbReference>
<dbReference type="Gene3D" id="2.40.30.170">
    <property type="match status" value="1"/>
</dbReference>
<evidence type="ECO:0000313" key="7">
    <source>
        <dbReference type="Proteomes" id="UP000292262"/>
    </source>
</evidence>
<feature type="domain" description="Multidrug resistance protein MdtA-like C-terminal permuted SH3" evidence="4">
    <location>
        <begin position="309"/>
        <end position="374"/>
    </location>
</feature>
<feature type="domain" description="CusB-like beta-barrel" evidence="3">
    <location>
        <begin position="232"/>
        <end position="304"/>
    </location>
</feature>
<dbReference type="SUPFAM" id="SSF111369">
    <property type="entry name" value="HlyD-like secretion proteins"/>
    <property type="match status" value="1"/>
</dbReference>
<comment type="similarity">
    <text evidence="1">Belongs to the membrane fusion protein (MFP) (TC 8.A.1) family.</text>
</comment>
<dbReference type="InterPro" id="IPR058627">
    <property type="entry name" value="MdtA-like_C"/>
</dbReference>
<dbReference type="AlphaFoldDB" id="A0A4Q7PGT3"/>
<evidence type="ECO:0000256" key="1">
    <source>
        <dbReference type="ARBA" id="ARBA00009477"/>
    </source>
</evidence>
<evidence type="ECO:0000259" key="2">
    <source>
        <dbReference type="Pfam" id="PF25893"/>
    </source>
</evidence>
<dbReference type="Pfam" id="PF25967">
    <property type="entry name" value="RND-MFP_C"/>
    <property type="match status" value="1"/>
</dbReference>
<dbReference type="InterPro" id="IPR058792">
    <property type="entry name" value="Beta-barrel_RND_2"/>
</dbReference>
<dbReference type="Proteomes" id="UP000292262">
    <property type="component" value="Unassembled WGS sequence"/>
</dbReference>
<gene>
    <name evidence="6" type="ORF">EV197_0182</name>
</gene>
<dbReference type="Pfam" id="PF25973">
    <property type="entry name" value="BSH_CzcB"/>
    <property type="match status" value="1"/>
</dbReference>
<evidence type="ECO:0000259" key="5">
    <source>
        <dbReference type="Pfam" id="PF25973"/>
    </source>
</evidence>
<dbReference type="InterPro" id="IPR006143">
    <property type="entry name" value="RND_pump_MFP"/>
</dbReference>
<feature type="domain" description="CzcB-like alpha-helical hairpin" evidence="2">
    <location>
        <begin position="135"/>
        <end position="192"/>
    </location>
</feature>
<name>A0A4Q7PGT3_9FLAO</name>
<dbReference type="PROSITE" id="PS51257">
    <property type="entry name" value="PROKAR_LIPOPROTEIN"/>
    <property type="match status" value="1"/>
</dbReference>
<dbReference type="GO" id="GO:1990281">
    <property type="term" value="C:efflux pump complex"/>
    <property type="evidence" value="ECO:0007669"/>
    <property type="project" value="TreeGrafter"/>
</dbReference>
<dbReference type="GO" id="GO:0015562">
    <property type="term" value="F:efflux transmembrane transporter activity"/>
    <property type="evidence" value="ECO:0007669"/>
    <property type="project" value="TreeGrafter"/>
</dbReference>
<protein>
    <submittedName>
        <fullName evidence="6">RND family efflux transporter MFP subunit</fullName>
    </submittedName>
</protein>
<proteinExistence type="inferred from homology"/>
<dbReference type="NCBIfam" id="TIGR01730">
    <property type="entry name" value="RND_mfp"/>
    <property type="match status" value="1"/>
</dbReference>
<dbReference type="Gene3D" id="1.10.287.470">
    <property type="entry name" value="Helix hairpin bin"/>
    <property type="match status" value="1"/>
</dbReference>
<reference evidence="6 7" key="1">
    <citation type="submission" date="2019-02" db="EMBL/GenBank/DDBJ databases">
        <title>Genomic Encyclopedia of Type Strains, Phase IV (KMG-IV): sequencing the most valuable type-strain genomes for metagenomic binning, comparative biology and taxonomic classification.</title>
        <authorList>
            <person name="Goeker M."/>
        </authorList>
    </citation>
    <scope>NUCLEOTIDE SEQUENCE [LARGE SCALE GENOMIC DNA]</scope>
    <source>
        <strain evidence="6 7">DSM 17196</strain>
    </source>
</reference>
<evidence type="ECO:0000259" key="4">
    <source>
        <dbReference type="Pfam" id="PF25967"/>
    </source>
</evidence>
<dbReference type="RefSeq" id="WP_130284849.1">
    <property type="nucleotide sequence ID" value="NZ_SGXE01000001.1"/>
</dbReference>
<dbReference type="Gene3D" id="2.40.420.20">
    <property type="match status" value="1"/>
</dbReference>
<sequence length="387" mass="43053">MKRIVYILVAIAFTVSCGNNEFKSVDKALEKGDLEAIRAQRKEIAAKQQALKEQLKRIDDFIASKDTLKKRPLVTTIVANDTLFTHYLELQGSVETKQNIVLHPEMPGTLTRVFVKEGDKVAKGQTLAKIDDGGLSQQLAQAEVQTELAKTTFERQKRLWEQKIGSEIQYLQAKTAFEAQQNVVAQLKSQLAKTVVSAPFAGVIDNVFSEQGSVVTNMDQIVRIVNLDNMYIETEVPEKYIPNITKGKDVEVYFPVLNETVTTKIRQVGNYINPNNRSFTVEFGIPSKDGSIKPNLTAKVKINDYTKENAILIPQSIISENADGEQYVYVTKSKKGDSTAVAQRVIIQTGKTQGDYIEILQGLANGDEIISEGARSVQNNQEVKIIN</sequence>